<dbReference type="OrthoDB" id="241736at2"/>
<sequence precursor="true">MLRSSITTCCLLLLLLISASGCSLVPDAIHDPQVHNPFPQLKRIAVLPFFNQSNEPTLNQDAVAEAYYGELQEILGFEVLPVGVTKLKWHEFNRQYGDSAGPDYFQRFAQYLDVDAVVVGAVTDFTPYYPPRMAMTTHWYAANPGFHPIPPGYGLPWGTPEEKDIPRDVVLETEFELARAQLKTQSPQSPAAPAPQAPYPSSDTPPAPADMTIFDPTAGDPMIAGSLPGGWPDPTGLIPDPPSVVPPPMLAQAEPVLSHTRIYRGDDSEFTQKLADTFYSDDDARFGGWQSYLSRSDDFIRFCCKLHITEMLGSRGGKHKSDLILRWPISRYER</sequence>
<reference evidence="3 4" key="1">
    <citation type="submission" date="2019-02" db="EMBL/GenBank/DDBJ databases">
        <title>Deep-cultivation of Planctomycetes and their phenomic and genomic characterization uncovers novel biology.</title>
        <authorList>
            <person name="Wiegand S."/>
            <person name="Jogler M."/>
            <person name="Boedeker C."/>
            <person name="Pinto D."/>
            <person name="Vollmers J."/>
            <person name="Rivas-Marin E."/>
            <person name="Kohn T."/>
            <person name="Peeters S.H."/>
            <person name="Heuer A."/>
            <person name="Rast P."/>
            <person name="Oberbeckmann S."/>
            <person name="Bunk B."/>
            <person name="Jeske O."/>
            <person name="Meyerdierks A."/>
            <person name="Storesund J.E."/>
            <person name="Kallscheuer N."/>
            <person name="Luecker S."/>
            <person name="Lage O.M."/>
            <person name="Pohl T."/>
            <person name="Merkel B.J."/>
            <person name="Hornburger P."/>
            <person name="Mueller R.-W."/>
            <person name="Bruemmer F."/>
            <person name="Labrenz M."/>
            <person name="Spormann A.M."/>
            <person name="Op den Camp H."/>
            <person name="Overmann J."/>
            <person name="Amann R."/>
            <person name="Jetten M.S.M."/>
            <person name="Mascher T."/>
            <person name="Medema M.H."/>
            <person name="Devos D.P."/>
            <person name="Kaster A.-K."/>
            <person name="Ovreas L."/>
            <person name="Rohde M."/>
            <person name="Galperin M.Y."/>
            <person name="Jogler C."/>
        </authorList>
    </citation>
    <scope>NUCLEOTIDE SEQUENCE [LARGE SCALE GENOMIC DNA]</scope>
    <source>
        <strain evidence="3 4">EC9</strain>
    </source>
</reference>
<name>A0A517M336_9BACT</name>
<accession>A0A517M336</accession>
<feature type="signal peptide" evidence="2">
    <location>
        <begin position="1"/>
        <end position="25"/>
    </location>
</feature>
<keyword evidence="2" id="KW-0732">Signal</keyword>
<dbReference type="AlphaFoldDB" id="A0A517M336"/>
<evidence type="ECO:0008006" key="5">
    <source>
        <dbReference type="Google" id="ProtNLM"/>
    </source>
</evidence>
<evidence type="ECO:0000256" key="1">
    <source>
        <dbReference type="SAM" id="MobiDB-lite"/>
    </source>
</evidence>
<dbReference type="RefSeq" id="WP_145346914.1">
    <property type="nucleotide sequence ID" value="NZ_CP036261.1"/>
</dbReference>
<evidence type="ECO:0000313" key="3">
    <source>
        <dbReference type="EMBL" id="QDS89287.1"/>
    </source>
</evidence>
<dbReference type="Proteomes" id="UP000319557">
    <property type="component" value="Chromosome"/>
</dbReference>
<evidence type="ECO:0000256" key="2">
    <source>
        <dbReference type="SAM" id="SignalP"/>
    </source>
</evidence>
<gene>
    <name evidence="3" type="ORF">EC9_34840</name>
</gene>
<dbReference type="Gene3D" id="3.40.50.10610">
    <property type="entry name" value="ABC-type transport auxiliary lipoprotein component"/>
    <property type="match status" value="1"/>
</dbReference>
<evidence type="ECO:0000313" key="4">
    <source>
        <dbReference type="Proteomes" id="UP000319557"/>
    </source>
</evidence>
<keyword evidence="4" id="KW-1185">Reference proteome</keyword>
<dbReference type="PROSITE" id="PS51257">
    <property type="entry name" value="PROKAR_LIPOPROTEIN"/>
    <property type="match status" value="1"/>
</dbReference>
<dbReference type="EMBL" id="CP036261">
    <property type="protein sequence ID" value="QDS89287.1"/>
    <property type="molecule type" value="Genomic_DNA"/>
</dbReference>
<feature type="compositionally biased region" description="Pro residues" evidence="1">
    <location>
        <begin position="190"/>
        <end position="208"/>
    </location>
</feature>
<proteinExistence type="predicted"/>
<organism evidence="3 4">
    <name type="scientific">Rosistilla ulvae</name>
    <dbReference type="NCBI Taxonomy" id="1930277"/>
    <lineage>
        <taxon>Bacteria</taxon>
        <taxon>Pseudomonadati</taxon>
        <taxon>Planctomycetota</taxon>
        <taxon>Planctomycetia</taxon>
        <taxon>Pirellulales</taxon>
        <taxon>Pirellulaceae</taxon>
        <taxon>Rosistilla</taxon>
    </lineage>
</organism>
<feature type="region of interest" description="Disordered" evidence="1">
    <location>
        <begin position="181"/>
        <end position="213"/>
    </location>
</feature>
<protein>
    <recommendedName>
        <fullName evidence="5">Lipoprotein</fullName>
    </recommendedName>
</protein>
<dbReference type="KEGG" id="ruv:EC9_34840"/>
<feature type="chain" id="PRO_5021824200" description="Lipoprotein" evidence="2">
    <location>
        <begin position="26"/>
        <end position="334"/>
    </location>
</feature>